<evidence type="ECO:0000256" key="1">
    <source>
        <dbReference type="ARBA" id="ARBA00007587"/>
    </source>
</evidence>
<organism evidence="8">
    <name type="scientific">viral metagenome</name>
    <dbReference type="NCBI Taxonomy" id="1070528"/>
    <lineage>
        <taxon>unclassified sequences</taxon>
        <taxon>metagenomes</taxon>
        <taxon>organismal metagenomes</taxon>
    </lineage>
</organism>
<keyword evidence="6" id="KW-0418">Kinase</keyword>
<comment type="similarity">
    <text evidence="1">Belongs to the thymidine kinase family.</text>
</comment>
<accession>A0A6C0D1K5</accession>
<dbReference type="EC" id="2.7.1.21" evidence="2"/>
<sequence>MSLHITLGCMYASKTTSLMNKYNTLNREQVVVLDYNTERESCVYDGELINHNGNKIPCIKCSNLYDVLDIYKKRGNFHLSHDFDPLNDYASSREMNETRDSLLKAQHIMINEAQFYPDLVQFVKEFMGKYMNKNIYVYGLDGDFKQEKIGHILDIIPLCDSIQKLKALCKCGEPAIFSKRLSDETDQYQPNAQYIPVCRKCL</sequence>
<evidence type="ECO:0000256" key="4">
    <source>
        <dbReference type="ARBA" id="ARBA00022679"/>
    </source>
</evidence>
<dbReference type="Gene3D" id="3.30.60.20">
    <property type="match status" value="1"/>
</dbReference>
<dbReference type="Pfam" id="PF00265">
    <property type="entry name" value="TK"/>
    <property type="match status" value="2"/>
</dbReference>
<protein>
    <recommendedName>
        <fullName evidence="2">thymidine kinase</fullName>
        <ecNumber evidence="2">2.7.1.21</ecNumber>
    </recommendedName>
</protein>
<dbReference type="Gene3D" id="3.40.50.300">
    <property type="entry name" value="P-loop containing nucleotide triphosphate hydrolases"/>
    <property type="match status" value="1"/>
</dbReference>
<dbReference type="PANTHER" id="PTHR11441:SF0">
    <property type="entry name" value="THYMIDINE KINASE, CYTOSOLIC"/>
    <property type="match status" value="1"/>
</dbReference>
<proteinExistence type="inferred from homology"/>
<dbReference type="InterPro" id="IPR027417">
    <property type="entry name" value="P-loop_NTPase"/>
</dbReference>
<dbReference type="GO" id="GO:0071897">
    <property type="term" value="P:DNA biosynthetic process"/>
    <property type="evidence" value="ECO:0007669"/>
    <property type="project" value="UniProtKB-KW"/>
</dbReference>
<evidence type="ECO:0000256" key="5">
    <source>
        <dbReference type="ARBA" id="ARBA00022741"/>
    </source>
</evidence>
<dbReference type="SUPFAM" id="SSF52540">
    <property type="entry name" value="P-loop containing nucleoside triphosphate hydrolases"/>
    <property type="match status" value="1"/>
</dbReference>
<keyword evidence="4" id="KW-0808">Transferase</keyword>
<evidence type="ECO:0000256" key="3">
    <source>
        <dbReference type="ARBA" id="ARBA00022634"/>
    </source>
</evidence>
<evidence type="ECO:0000313" key="8">
    <source>
        <dbReference type="EMBL" id="QHT10441.1"/>
    </source>
</evidence>
<dbReference type="GO" id="GO:0005524">
    <property type="term" value="F:ATP binding"/>
    <property type="evidence" value="ECO:0007669"/>
    <property type="project" value="UniProtKB-KW"/>
</dbReference>
<dbReference type="PIRSF" id="PIRSF035805">
    <property type="entry name" value="TK_cell"/>
    <property type="match status" value="1"/>
</dbReference>
<name>A0A6C0D1K5_9ZZZZ</name>
<dbReference type="AlphaFoldDB" id="A0A6C0D1K5"/>
<dbReference type="GO" id="GO:0004797">
    <property type="term" value="F:thymidine kinase activity"/>
    <property type="evidence" value="ECO:0007669"/>
    <property type="project" value="UniProtKB-EC"/>
</dbReference>
<evidence type="ECO:0000256" key="7">
    <source>
        <dbReference type="ARBA" id="ARBA00022840"/>
    </source>
</evidence>
<dbReference type="EMBL" id="MN739520">
    <property type="protein sequence ID" value="QHT10441.1"/>
    <property type="molecule type" value="Genomic_DNA"/>
</dbReference>
<reference evidence="8" key="1">
    <citation type="journal article" date="2020" name="Nature">
        <title>Giant virus diversity and host interactions through global metagenomics.</title>
        <authorList>
            <person name="Schulz F."/>
            <person name="Roux S."/>
            <person name="Paez-Espino D."/>
            <person name="Jungbluth S."/>
            <person name="Walsh D.A."/>
            <person name="Denef V.J."/>
            <person name="McMahon K.D."/>
            <person name="Konstantinidis K.T."/>
            <person name="Eloe-Fadrosh E.A."/>
            <person name="Kyrpides N.C."/>
            <person name="Woyke T."/>
        </authorList>
    </citation>
    <scope>NUCLEOTIDE SEQUENCE</scope>
    <source>
        <strain evidence="8">GVMAG-M-3300023174-107</strain>
    </source>
</reference>
<keyword evidence="5" id="KW-0547">Nucleotide-binding</keyword>
<evidence type="ECO:0000256" key="2">
    <source>
        <dbReference type="ARBA" id="ARBA00012118"/>
    </source>
</evidence>
<dbReference type="GO" id="GO:0046104">
    <property type="term" value="P:thymidine metabolic process"/>
    <property type="evidence" value="ECO:0007669"/>
    <property type="project" value="TreeGrafter"/>
</dbReference>
<keyword evidence="3" id="KW-0237">DNA synthesis</keyword>
<evidence type="ECO:0000256" key="6">
    <source>
        <dbReference type="ARBA" id="ARBA00022777"/>
    </source>
</evidence>
<keyword evidence="7" id="KW-0067">ATP-binding</keyword>
<dbReference type="PANTHER" id="PTHR11441">
    <property type="entry name" value="THYMIDINE KINASE"/>
    <property type="match status" value="1"/>
</dbReference>
<dbReference type="InterPro" id="IPR001267">
    <property type="entry name" value="Thymidine_kinase"/>
</dbReference>